<proteinExistence type="predicted"/>
<evidence type="ECO:0000256" key="1">
    <source>
        <dbReference type="SAM" id="Phobius"/>
    </source>
</evidence>
<name>A0ABM4CWC8_HYDVU</name>
<keyword evidence="1" id="KW-0472">Membrane</keyword>
<sequence length="336" mass="38750">MPCTETITSSYHYVRFVTGVFCFISIFIILCVCYANLLQQCKRRKQYFIKNDYLKKYKVFAGILSPLIRNNLGWTKNLEVIKNENVDFQLRQNDEFVNARLDKKKFNCSWPSKIDLLNSRDVKFLKRCSSTQHIHFKKVEKSPSMSTYSSLPNVCQDNPSELKSGDCQTQSELIIRNPNVSCSNRSGIPSLQVNGEELFYDETLEEIDEGQMQCIMQYQKSRSLIVIKSMSVQTIIPQYIPAFYIEISVIPSHENQVWCSRVYPSKDGIIDITINEMFEIQANDEDIKQRSLIISVNPIIGNFKLYAETDLAYLDTPNAQEIYLGGFLKGVYTLSC</sequence>
<keyword evidence="1" id="KW-1133">Transmembrane helix</keyword>
<evidence type="ECO:0000313" key="2">
    <source>
        <dbReference type="Proteomes" id="UP001652625"/>
    </source>
</evidence>
<dbReference type="Proteomes" id="UP001652625">
    <property type="component" value="Chromosome 11"/>
</dbReference>
<gene>
    <name evidence="3" type="primary">LOC100201455</name>
</gene>
<keyword evidence="2" id="KW-1185">Reference proteome</keyword>
<dbReference type="GeneID" id="100201455"/>
<dbReference type="RefSeq" id="XP_065666248.1">
    <property type="nucleotide sequence ID" value="XM_065810176.1"/>
</dbReference>
<evidence type="ECO:0000313" key="3">
    <source>
        <dbReference type="RefSeq" id="XP_065666248.1"/>
    </source>
</evidence>
<reference evidence="3" key="1">
    <citation type="submission" date="2025-08" db="UniProtKB">
        <authorList>
            <consortium name="RefSeq"/>
        </authorList>
    </citation>
    <scope>IDENTIFICATION</scope>
</reference>
<accession>A0ABM4CWC8</accession>
<feature type="transmembrane region" description="Helical" evidence="1">
    <location>
        <begin position="12"/>
        <end position="37"/>
    </location>
</feature>
<protein>
    <submittedName>
        <fullName evidence="3">Uncharacterized protein LOC100201455 isoform X3</fullName>
    </submittedName>
</protein>
<keyword evidence="1" id="KW-0812">Transmembrane</keyword>
<organism evidence="2 3">
    <name type="scientific">Hydra vulgaris</name>
    <name type="common">Hydra</name>
    <name type="synonym">Hydra attenuata</name>
    <dbReference type="NCBI Taxonomy" id="6087"/>
    <lineage>
        <taxon>Eukaryota</taxon>
        <taxon>Metazoa</taxon>
        <taxon>Cnidaria</taxon>
        <taxon>Hydrozoa</taxon>
        <taxon>Hydroidolina</taxon>
        <taxon>Anthoathecata</taxon>
        <taxon>Aplanulata</taxon>
        <taxon>Hydridae</taxon>
        <taxon>Hydra</taxon>
    </lineage>
</organism>